<evidence type="ECO:0000313" key="3">
    <source>
        <dbReference type="Proteomes" id="UP000616837"/>
    </source>
</evidence>
<sequence>MGLVTRRSMQLDKLFDQFAVDPKKTKKQPKDSAKDKDKADKKDGKKD</sequence>
<evidence type="ECO:0000313" key="2">
    <source>
        <dbReference type="EMBL" id="MBD7894338.1"/>
    </source>
</evidence>
<dbReference type="InterPro" id="IPR047909">
    <property type="entry name" value="SPJ_0845-like_N"/>
</dbReference>
<proteinExistence type="predicted"/>
<gene>
    <name evidence="2" type="ORF">H9564_01095</name>
</gene>
<protein>
    <submittedName>
        <fullName evidence="2">Uncharacterized protein</fullName>
    </submittedName>
</protein>
<accession>A0ABR8PAR7</accession>
<dbReference type="EMBL" id="JACSQW010000002">
    <property type="protein sequence ID" value="MBD7894338.1"/>
    <property type="molecule type" value="Genomic_DNA"/>
</dbReference>
<name>A0ABR8PAR7_9LACO</name>
<reference evidence="2 3" key="1">
    <citation type="submission" date="2020-08" db="EMBL/GenBank/DDBJ databases">
        <title>A Genomic Blueprint of the Chicken Gut Microbiome.</title>
        <authorList>
            <person name="Gilroy R."/>
            <person name="Ravi A."/>
            <person name="Getino M."/>
            <person name="Pursley I."/>
            <person name="Horton D.L."/>
            <person name="Alikhan N.-F."/>
            <person name="Baker D."/>
            <person name="Gharbi K."/>
            <person name="Hall N."/>
            <person name="Watson M."/>
            <person name="Adriaenssens E.M."/>
            <person name="Foster-Nyarko E."/>
            <person name="Jarju S."/>
            <person name="Secka A."/>
            <person name="Antonio M."/>
            <person name="Oren A."/>
            <person name="Chaudhuri R."/>
            <person name="La Ragione R.M."/>
            <person name="Hildebrand F."/>
            <person name="Pallen M.J."/>
        </authorList>
    </citation>
    <scope>NUCLEOTIDE SEQUENCE [LARGE SCALE GENOMIC DNA]</scope>
    <source>
        <strain evidence="2 3">Sa3CUN2</strain>
    </source>
</reference>
<comment type="caution">
    <text evidence="2">The sequence shown here is derived from an EMBL/GenBank/DDBJ whole genome shotgun (WGS) entry which is preliminary data.</text>
</comment>
<evidence type="ECO:0000256" key="1">
    <source>
        <dbReference type="SAM" id="MobiDB-lite"/>
    </source>
</evidence>
<dbReference type="NCBIfam" id="NF040897">
    <property type="entry name" value="SPJ_0845_Nterm"/>
    <property type="match status" value="1"/>
</dbReference>
<dbReference type="RefSeq" id="WP_191683736.1">
    <property type="nucleotide sequence ID" value="NZ_JACSQW010000002.1"/>
</dbReference>
<feature type="compositionally biased region" description="Basic and acidic residues" evidence="1">
    <location>
        <begin position="28"/>
        <end position="47"/>
    </location>
</feature>
<keyword evidence="3" id="KW-1185">Reference proteome</keyword>
<dbReference type="Proteomes" id="UP000616837">
    <property type="component" value="Unassembled WGS sequence"/>
</dbReference>
<feature type="region of interest" description="Disordered" evidence="1">
    <location>
        <begin position="19"/>
        <end position="47"/>
    </location>
</feature>
<organism evidence="2 3">
    <name type="scientific">Limosilactobacillus avistercoris</name>
    <dbReference type="NCBI Taxonomy" id="2762243"/>
    <lineage>
        <taxon>Bacteria</taxon>
        <taxon>Bacillati</taxon>
        <taxon>Bacillota</taxon>
        <taxon>Bacilli</taxon>
        <taxon>Lactobacillales</taxon>
        <taxon>Lactobacillaceae</taxon>
        <taxon>Limosilactobacillus</taxon>
    </lineage>
</organism>